<dbReference type="InterPro" id="IPR022803">
    <property type="entry name" value="Ribosomal_uL5_dom_sf"/>
</dbReference>
<dbReference type="Pfam" id="PF00673">
    <property type="entry name" value="Ribosomal_L5_C"/>
    <property type="match status" value="1"/>
</dbReference>
<reference evidence="10 11" key="1">
    <citation type="submission" date="2023-06" db="EMBL/GenBank/DDBJ databases">
        <title>Azospirillum isscasensis sp.nov, a bacterium isolated from rhizosphere soil of rice.</title>
        <authorList>
            <person name="Wang H."/>
        </authorList>
    </citation>
    <scope>NUCLEOTIDE SEQUENCE [LARGE SCALE GENOMIC DNA]</scope>
    <source>
        <strain evidence="10 11">C340-1</strain>
    </source>
</reference>
<evidence type="ECO:0000256" key="5">
    <source>
        <dbReference type="ARBA" id="ARBA00023274"/>
    </source>
</evidence>
<evidence type="ECO:0000259" key="8">
    <source>
        <dbReference type="Pfam" id="PF00281"/>
    </source>
</evidence>
<comment type="similarity">
    <text evidence="1 6 7">Belongs to the universal ribosomal protein uL5 family.</text>
</comment>
<dbReference type="InterPro" id="IPR020929">
    <property type="entry name" value="Ribosomal_uL5_CS"/>
</dbReference>
<dbReference type="EMBL" id="JAUJFI010000009">
    <property type="protein sequence ID" value="MDQ2101815.1"/>
    <property type="molecule type" value="Genomic_DNA"/>
</dbReference>
<evidence type="ECO:0000313" key="10">
    <source>
        <dbReference type="EMBL" id="MDQ2101815.1"/>
    </source>
</evidence>
<evidence type="ECO:0000256" key="2">
    <source>
        <dbReference type="ARBA" id="ARBA00022730"/>
    </source>
</evidence>
<dbReference type="GO" id="GO:0005840">
    <property type="term" value="C:ribosome"/>
    <property type="evidence" value="ECO:0007669"/>
    <property type="project" value="UniProtKB-KW"/>
</dbReference>
<protein>
    <recommendedName>
        <fullName evidence="6">Large ribosomal subunit protein uL5</fullName>
    </recommendedName>
</protein>
<dbReference type="PROSITE" id="PS00358">
    <property type="entry name" value="RIBOSOMAL_L5"/>
    <property type="match status" value="1"/>
</dbReference>
<sequence length="180" mass="20151">MAARLKEVYDSKIRAALKAEFGYANDLEVPRIEKIVINMGVGEAVGDSKKIQNAVSELTAISGQKPIVTKSRKSIAQFKLREGMAIGCKVTLRRDRMYEFLDRLVTIALPRVRDFRGIPGNSFDGRGNYAMGVKEQIIFPEIDYDKIDQIRGMDIIFVTSAKTDKEAKALLKAFDMPFVA</sequence>
<comment type="subunit">
    <text evidence="6">Part of the 50S ribosomal subunit; part of the 5S rRNA/L5/L18/L25 subcomplex. Contacts the 5S rRNA and the P site tRNA. Forms a bridge to the 30S subunit in the 70S ribosome.</text>
</comment>
<gene>
    <name evidence="6 10" type="primary">rplE</name>
    <name evidence="10" type="ORF">QSG27_03810</name>
</gene>
<evidence type="ECO:0000256" key="3">
    <source>
        <dbReference type="ARBA" id="ARBA00022884"/>
    </source>
</evidence>
<evidence type="ECO:0000259" key="9">
    <source>
        <dbReference type="Pfam" id="PF00673"/>
    </source>
</evidence>
<dbReference type="PANTHER" id="PTHR11994">
    <property type="entry name" value="60S RIBOSOMAL PROTEIN L11-RELATED"/>
    <property type="match status" value="1"/>
</dbReference>
<comment type="function">
    <text evidence="6">This is 1 of the proteins that bind and probably mediate the attachment of the 5S RNA into the large ribosomal subunit, where it forms part of the central protuberance. In the 70S ribosome it contacts protein S13 of the 30S subunit (bridge B1b), connecting the 2 subunits; this bridge is implicated in subunit movement. Contacts the P site tRNA; the 5S rRNA and some of its associated proteins might help stabilize positioning of ribosome-bound tRNAs.</text>
</comment>
<keyword evidence="2 6" id="KW-0699">rRNA-binding</keyword>
<evidence type="ECO:0000256" key="6">
    <source>
        <dbReference type="HAMAP-Rule" id="MF_01333"/>
    </source>
</evidence>
<dbReference type="InterPro" id="IPR031310">
    <property type="entry name" value="Ribosomal_uL5_N"/>
</dbReference>
<keyword evidence="4 6" id="KW-0689">Ribosomal protein</keyword>
<evidence type="ECO:0000256" key="4">
    <source>
        <dbReference type="ARBA" id="ARBA00022980"/>
    </source>
</evidence>
<dbReference type="HAMAP" id="MF_01333_B">
    <property type="entry name" value="Ribosomal_uL5_B"/>
    <property type="match status" value="1"/>
</dbReference>
<comment type="caution">
    <text evidence="10">The sequence shown here is derived from an EMBL/GenBank/DDBJ whole genome shotgun (WGS) entry which is preliminary data.</text>
</comment>
<dbReference type="Proteomes" id="UP001227317">
    <property type="component" value="Unassembled WGS sequence"/>
</dbReference>
<organism evidence="10 11">
    <name type="scientific">Azospirillum isscasi</name>
    <dbReference type="NCBI Taxonomy" id="3053926"/>
    <lineage>
        <taxon>Bacteria</taxon>
        <taxon>Pseudomonadati</taxon>
        <taxon>Pseudomonadota</taxon>
        <taxon>Alphaproteobacteria</taxon>
        <taxon>Rhodospirillales</taxon>
        <taxon>Azospirillaceae</taxon>
        <taxon>Azospirillum</taxon>
    </lineage>
</organism>
<dbReference type="PIRSF" id="PIRSF002161">
    <property type="entry name" value="Ribosomal_L5"/>
    <property type="match status" value="1"/>
</dbReference>
<name>A0ABU0WCA6_9PROT</name>
<dbReference type="SUPFAM" id="SSF55282">
    <property type="entry name" value="RL5-like"/>
    <property type="match status" value="1"/>
</dbReference>
<dbReference type="RefSeq" id="WP_306703813.1">
    <property type="nucleotide sequence ID" value="NZ_JAUJFI010000009.1"/>
</dbReference>
<feature type="domain" description="Large ribosomal subunit protein uL5 N-terminal" evidence="8">
    <location>
        <begin position="25"/>
        <end position="81"/>
    </location>
</feature>
<dbReference type="Gene3D" id="3.30.1440.10">
    <property type="match status" value="1"/>
</dbReference>
<keyword evidence="11" id="KW-1185">Reference proteome</keyword>
<dbReference type="InterPro" id="IPR002132">
    <property type="entry name" value="Ribosomal_uL5"/>
</dbReference>
<evidence type="ECO:0000256" key="1">
    <source>
        <dbReference type="ARBA" id="ARBA00008553"/>
    </source>
</evidence>
<dbReference type="NCBIfam" id="NF000585">
    <property type="entry name" value="PRK00010.1"/>
    <property type="match status" value="1"/>
</dbReference>
<dbReference type="InterPro" id="IPR031309">
    <property type="entry name" value="Ribosomal_uL5_C"/>
</dbReference>
<keyword evidence="6" id="KW-0820">tRNA-binding</keyword>
<feature type="domain" description="Large ribosomal subunit protein uL5 C-terminal" evidence="9">
    <location>
        <begin position="86"/>
        <end position="178"/>
    </location>
</feature>
<proteinExistence type="inferred from homology"/>
<dbReference type="Pfam" id="PF00281">
    <property type="entry name" value="Ribosomal_L5"/>
    <property type="match status" value="1"/>
</dbReference>
<evidence type="ECO:0000256" key="7">
    <source>
        <dbReference type="RuleBase" id="RU003930"/>
    </source>
</evidence>
<dbReference type="InterPro" id="IPR020930">
    <property type="entry name" value="Ribosomal_uL5_bac-type"/>
</dbReference>
<accession>A0ABU0WCA6</accession>
<evidence type="ECO:0000313" key="11">
    <source>
        <dbReference type="Proteomes" id="UP001227317"/>
    </source>
</evidence>
<keyword evidence="5 6" id="KW-0687">Ribonucleoprotein</keyword>
<keyword evidence="3 6" id="KW-0694">RNA-binding</keyword>